<sequence>MFTESSNGGGFYPTVAYPCAGCGASIYSSNLVTSSHNHVSMCTACLHGTSAFPYKALPTTYSLSNTVVNSPNLSFPYQQVLNPFSELIYNPSSTSVDDHLLVPEFHNENQVVVQNDSIEINNEIDSWLMLDPGLGKEPANNGPPHMEANKNLESSSYWPCSEQIEYQYLYDHLQQAFQETESLVPVQTNINIGRLEHEAFEANAFRAPSSRLTDSSLLCTDARIVPEATNKSGTNLECISRDGTSGSSSGTGTAPLILPQYCPWIRKAKVLRYREKRKERKFEKKIRYSSRKANAETRRRVRGRFARRA</sequence>
<dbReference type="PROSITE" id="PS51017">
    <property type="entry name" value="CCT"/>
    <property type="match status" value="1"/>
</dbReference>
<protein>
    <submittedName>
        <fullName evidence="6">CCT domain-containing protein</fullName>
    </submittedName>
</protein>
<reference evidence="6" key="2">
    <citation type="submission" date="2023-05" db="EMBL/GenBank/DDBJ databases">
        <authorList>
            <person name="Schelkunov M.I."/>
        </authorList>
    </citation>
    <scope>NUCLEOTIDE SEQUENCE</scope>
    <source>
        <strain evidence="6">Hsosn_3</strain>
        <tissue evidence="6">Leaf</tissue>
    </source>
</reference>
<evidence type="ECO:0000256" key="1">
    <source>
        <dbReference type="ARBA" id="ARBA00004123"/>
    </source>
</evidence>
<dbReference type="PANTHER" id="PTHR31319">
    <property type="entry name" value="ZINC FINGER PROTEIN CONSTANS-LIKE 4"/>
    <property type="match status" value="1"/>
</dbReference>
<feature type="region of interest" description="Disordered" evidence="4">
    <location>
        <begin position="287"/>
        <end position="309"/>
    </location>
</feature>
<dbReference type="InterPro" id="IPR045281">
    <property type="entry name" value="CONSTANS-like"/>
</dbReference>
<keyword evidence="7" id="KW-1185">Reference proteome</keyword>
<dbReference type="GO" id="GO:2000028">
    <property type="term" value="P:regulation of photoperiodism, flowering"/>
    <property type="evidence" value="ECO:0007669"/>
    <property type="project" value="TreeGrafter"/>
</dbReference>
<proteinExistence type="predicted"/>
<name>A0AAD8IHF8_9APIA</name>
<feature type="compositionally biased region" description="Basic residues" evidence="4">
    <location>
        <begin position="299"/>
        <end position="309"/>
    </location>
</feature>
<feature type="domain" description="CCT" evidence="5">
    <location>
        <begin position="266"/>
        <end position="308"/>
    </location>
</feature>
<dbReference type="InterPro" id="IPR010402">
    <property type="entry name" value="CCT_domain"/>
</dbReference>
<comment type="subcellular location">
    <subcellularLocation>
        <location evidence="1 3">Nucleus</location>
    </subcellularLocation>
</comment>
<accession>A0AAD8IHF8</accession>
<evidence type="ECO:0000256" key="4">
    <source>
        <dbReference type="SAM" id="MobiDB-lite"/>
    </source>
</evidence>
<evidence type="ECO:0000313" key="6">
    <source>
        <dbReference type="EMBL" id="KAK1383995.1"/>
    </source>
</evidence>
<evidence type="ECO:0000313" key="7">
    <source>
        <dbReference type="Proteomes" id="UP001237642"/>
    </source>
</evidence>
<dbReference type="GO" id="GO:0005634">
    <property type="term" value="C:nucleus"/>
    <property type="evidence" value="ECO:0007669"/>
    <property type="project" value="UniProtKB-SubCell"/>
</dbReference>
<reference evidence="6" key="1">
    <citation type="submission" date="2023-02" db="EMBL/GenBank/DDBJ databases">
        <title>Genome of toxic invasive species Heracleum sosnowskyi carries increased number of genes despite the absence of recent whole-genome duplications.</title>
        <authorList>
            <person name="Schelkunov M."/>
            <person name="Shtratnikova V."/>
            <person name="Makarenko M."/>
            <person name="Klepikova A."/>
            <person name="Omelchenko D."/>
            <person name="Novikova G."/>
            <person name="Obukhova E."/>
            <person name="Bogdanov V."/>
            <person name="Penin A."/>
            <person name="Logacheva M."/>
        </authorList>
    </citation>
    <scope>NUCLEOTIDE SEQUENCE</scope>
    <source>
        <strain evidence="6">Hsosn_3</strain>
        <tissue evidence="6">Leaf</tissue>
    </source>
</reference>
<evidence type="ECO:0000256" key="3">
    <source>
        <dbReference type="PROSITE-ProRule" id="PRU00357"/>
    </source>
</evidence>
<dbReference type="Proteomes" id="UP001237642">
    <property type="component" value="Unassembled WGS sequence"/>
</dbReference>
<dbReference type="PANTHER" id="PTHR31319:SF45">
    <property type="entry name" value="ZINC FINGER PROTEIN HD1-LIKE"/>
    <property type="match status" value="1"/>
</dbReference>
<dbReference type="GO" id="GO:0009909">
    <property type="term" value="P:regulation of flower development"/>
    <property type="evidence" value="ECO:0007669"/>
    <property type="project" value="InterPro"/>
</dbReference>
<dbReference type="EMBL" id="JAUIZM010000005">
    <property type="protein sequence ID" value="KAK1383995.1"/>
    <property type="molecule type" value="Genomic_DNA"/>
</dbReference>
<comment type="caution">
    <text evidence="6">The sequence shown here is derived from an EMBL/GenBank/DDBJ whole genome shotgun (WGS) entry which is preliminary data.</text>
</comment>
<dbReference type="Pfam" id="PF06203">
    <property type="entry name" value="CCT"/>
    <property type="match status" value="1"/>
</dbReference>
<evidence type="ECO:0000259" key="5">
    <source>
        <dbReference type="PROSITE" id="PS51017"/>
    </source>
</evidence>
<dbReference type="GO" id="GO:0003700">
    <property type="term" value="F:DNA-binding transcription factor activity"/>
    <property type="evidence" value="ECO:0007669"/>
    <property type="project" value="TreeGrafter"/>
</dbReference>
<evidence type="ECO:0000256" key="2">
    <source>
        <dbReference type="ARBA" id="ARBA00023242"/>
    </source>
</evidence>
<organism evidence="6 7">
    <name type="scientific">Heracleum sosnowskyi</name>
    <dbReference type="NCBI Taxonomy" id="360622"/>
    <lineage>
        <taxon>Eukaryota</taxon>
        <taxon>Viridiplantae</taxon>
        <taxon>Streptophyta</taxon>
        <taxon>Embryophyta</taxon>
        <taxon>Tracheophyta</taxon>
        <taxon>Spermatophyta</taxon>
        <taxon>Magnoliopsida</taxon>
        <taxon>eudicotyledons</taxon>
        <taxon>Gunneridae</taxon>
        <taxon>Pentapetalae</taxon>
        <taxon>asterids</taxon>
        <taxon>campanulids</taxon>
        <taxon>Apiales</taxon>
        <taxon>Apiaceae</taxon>
        <taxon>Apioideae</taxon>
        <taxon>apioid superclade</taxon>
        <taxon>Tordylieae</taxon>
        <taxon>Tordyliinae</taxon>
        <taxon>Heracleum</taxon>
    </lineage>
</organism>
<keyword evidence="2 3" id="KW-0539">Nucleus</keyword>
<gene>
    <name evidence="6" type="ORF">POM88_021730</name>
</gene>
<dbReference type="AlphaFoldDB" id="A0AAD8IHF8"/>